<dbReference type="EMBL" id="JAKCXM010000142">
    <property type="protein sequence ID" value="KAJ0400932.1"/>
    <property type="molecule type" value="Genomic_DNA"/>
</dbReference>
<evidence type="ECO:0000313" key="2">
    <source>
        <dbReference type="EMBL" id="KAJ0400932.1"/>
    </source>
</evidence>
<organism evidence="2 3">
    <name type="scientific">Pythium insidiosum</name>
    <name type="common">Pythiosis disease agent</name>
    <dbReference type="NCBI Taxonomy" id="114742"/>
    <lineage>
        <taxon>Eukaryota</taxon>
        <taxon>Sar</taxon>
        <taxon>Stramenopiles</taxon>
        <taxon>Oomycota</taxon>
        <taxon>Peronosporomycetes</taxon>
        <taxon>Pythiales</taxon>
        <taxon>Pythiaceae</taxon>
        <taxon>Pythium</taxon>
    </lineage>
</organism>
<sequence>MAHIETKDPFGFVGSHVVQRVVSRGRRRPRQSAADSDAADKHDGGVVLHGWITRYDVRLDAYTLYLPGSRGTTLHSRGDVMKFIANPEFQLRREDDDAFPPPVEDTASRFVGLPMRKAARSPRKRRADSAPLSGAIAGRVACFRPFADRYRVVYDDGSSDDVTESDIVDSLIATVKAMEQLDASTPPAPVSDSVPPISRKRRRPSLDASAPDEDDETEDEEDVIKAELQSMPNGALDAEIIHVDANAWEEATPPPSRSSSPPLPVPPPSPPRPSPRTIKREAGVSVDWNDGGVAVELDFDEPMEELVPLEDEPSATALPVNGGDDDDEDEEMRQVKQELESMSRHSAPASIEIVSLVDEDSAAEPPPTTAMTTPSRDVAMASTDDLEKTPASPVRAPAFYVMEYEPHVPTVPFEKRSKAFEFVRTELQRIVTERLQEPLPNGNSLSTTSANALLDTLRNTDIKSRDAARRFVEMGGLFILNDTILADLADTTRATATRHERVLYHLKMLAMLPTPSQHVIMETMIGKTVGRLIKASRGPVVPRRD</sequence>
<feature type="region of interest" description="Disordered" evidence="1">
    <location>
        <begin position="359"/>
        <end position="391"/>
    </location>
</feature>
<proteinExistence type="predicted"/>
<feature type="compositionally biased region" description="Acidic residues" evidence="1">
    <location>
        <begin position="210"/>
        <end position="222"/>
    </location>
</feature>
<gene>
    <name evidence="2" type="ORF">P43SY_006615</name>
</gene>
<dbReference type="AlphaFoldDB" id="A0AAD5Q8V2"/>
<protein>
    <submittedName>
        <fullName evidence="2">Uncharacterized protein</fullName>
    </submittedName>
</protein>
<accession>A0AAD5Q8V2</accession>
<keyword evidence="3" id="KW-1185">Reference proteome</keyword>
<feature type="region of interest" description="Disordered" evidence="1">
    <location>
        <begin position="180"/>
        <end position="223"/>
    </location>
</feature>
<evidence type="ECO:0000313" key="3">
    <source>
        <dbReference type="Proteomes" id="UP001209570"/>
    </source>
</evidence>
<feature type="region of interest" description="Disordered" evidence="1">
    <location>
        <begin position="305"/>
        <end position="334"/>
    </location>
</feature>
<feature type="region of interest" description="Disordered" evidence="1">
    <location>
        <begin position="250"/>
        <end position="283"/>
    </location>
</feature>
<evidence type="ECO:0000256" key="1">
    <source>
        <dbReference type="SAM" id="MobiDB-lite"/>
    </source>
</evidence>
<dbReference type="Proteomes" id="UP001209570">
    <property type="component" value="Unassembled WGS sequence"/>
</dbReference>
<comment type="caution">
    <text evidence="2">The sequence shown here is derived from an EMBL/GenBank/DDBJ whole genome shotgun (WGS) entry which is preliminary data.</text>
</comment>
<name>A0AAD5Q8V2_PYTIN</name>
<reference evidence="2" key="1">
    <citation type="submission" date="2021-12" db="EMBL/GenBank/DDBJ databases">
        <title>Prjna785345.</title>
        <authorList>
            <person name="Rujirawat T."/>
            <person name="Krajaejun T."/>
        </authorList>
    </citation>
    <scope>NUCLEOTIDE SEQUENCE</scope>
    <source>
        <strain evidence="2">Pi057C3</strain>
    </source>
</reference>
<feature type="compositionally biased region" description="Pro residues" evidence="1">
    <location>
        <begin position="252"/>
        <end position="274"/>
    </location>
</feature>